<dbReference type="GO" id="GO:0045892">
    <property type="term" value="P:negative regulation of DNA-templated transcription"/>
    <property type="evidence" value="ECO:0007669"/>
    <property type="project" value="InterPro"/>
</dbReference>
<evidence type="ECO:0000256" key="6">
    <source>
        <dbReference type="ARBA" id="ARBA00023163"/>
    </source>
</evidence>
<protein>
    <recommendedName>
        <fullName evidence="2">Negative regulator of flagellin synthesis</fullName>
    </recommendedName>
    <alternativeName>
        <fullName evidence="8">Anti-sigma-28 factor</fullName>
    </alternativeName>
</protein>
<gene>
    <name evidence="11" type="primary">flgM</name>
    <name evidence="11" type="ORF">PSU93_01080</name>
</gene>
<keyword evidence="11" id="KW-0282">Flagellum</keyword>
<feature type="domain" description="Anti-sigma-28 factor FlgM C-terminal" evidence="10">
    <location>
        <begin position="38"/>
        <end position="91"/>
    </location>
</feature>
<keyword evidence="6" id="KW-0804">Transcription</keyword>
<evidence type="ECO:0000313" key="12">
    <source>
        <dbReference type="Proteomes" id="UP001160519"/>
    </source>
</evidence>
<comment type="caution">
    <text evidence="11">The sequence shown here is derived from an EMBL/GenBank/DDBJ whole genome shotgun (WGS) entry which is preliminary data.</text>
</comment>
<feature type="region of interest" description="Disordered" evidence="9">
    <location>
        <begin position="1"/>
        <end position="39"/>
    </location>
</feature>
<dbReference type="NCBIfam" id="TIGR03824">
    <property type="entry name" value="FlgM_jcvi"/>
    <property type="match status" value="1"/>
</dbReference>
<comment type="similarity">
    <text evidence="1">Belongs to the FlgM family.</text>
</comment>
<evidence type="ECO:0000256" key="5">
    <source>
        <dbReference type="ARBA" id="ARBA00023015"/>
    </source>
</evidence>
<accession>A0AA43Q0W9</accession>
<name>A0AA43Q0W9_9GAMM</name>
<keyword evidence="3" id="KW-0678">Repressor</keyword>
<keyword evidence="4" id="KW-1005">Bacterial flagellum biogenesis</keyword>
<evidence type="ECO:0000256" key="2">
    <source>
        <dbReference type="ARBA" id="ARBA00017823"/>
    </source>
</evidence>
<evidence type="ECO:0000256" key="3">
    <source>
        <dbReference type="ARBA" id="ARBA00022491"/>
    </source>
</evidence>
<dbReference type="GO" id="GO:0044781">
    <property type="term" value="P:bacterial-type flagellum organization"/>
    <property type="evidence" value="ECO:0007669"/>
    <property type="project" value="UniProtKB-KW"/>
</dbReference>
<evidence type="ECO:0000256" key="9">
    <source>
        <dbReference type="SAM" id="MobiDB-lite"/>
    </source>
</evidence>
<dbReference type="InterPro" id="IPR035890">
    <property type="entry name" value="Anti-sigma-28_factor_FlgM_sf"/>
</dbReference>
<dbReference type="Proteomes" id="UP001160519">
    <property type="component" value="Unassembled WGS sequence"/>
</dbReference>
<sequence>MAIEINGRMNSPVPLKTTPKTGVDSGQKVAVPPTKKDDSVALTNATQEIKKTFGSSSALPVDIDKVNSIKKALADGSYQVDAEKVAKKMLQLEKLMPQENSP</sequence>
<evidence type="ECO:0000256" key="4">
    <source>
        <dbReference type="ARBA" id="ARBA00022795"/>
    </source>
</evidence>
<comment type="function">
    <text evidence="7">Responsible for the coupling of flagellin expression to flagellar assembly by preventing expression of the flagellin genes when a component of the middle class of proteins is defective. It negatively regulates flagellar genes by inhibiting the activity of FliA by directly binding to FliA.</text>
</comment>
<keyword evidence="5" id="KW-0805">Transcription regulation</keyword>
<evidence type="ECO:0000313" key="11">
    <source>
        <dbReference type="EMBL" id="MDI1229728.1"/>
    </source>
</evidence>
<reference evidence="11" key="1">
    <citation type="submission" date="2023-01" db="EMBL/GenBank/DDBJ databases">
        <title>Biogeochemical cycle of methane in antarctic sediments.</title>
        <authorList>
            <person name="Roldan D.M."/>
            <person name="Menes R.J."/>
        </authorList>
    </citation>
    <scope>NUCLEOTIDE SEQUENCE [LARGE SCALE GENOMIC DNA]</scope>
    <source>
        <strain evidence="11">K-2018 MAG008</strain>
    </source>
</reference>
<dbReference type="InterPro" id="IPR007412">
    <property type="entry name" value="FlgM"/>
</dbReference>
<proteinExistence type="inferred from homology"/>
<dbReference type="InterPro" id="IPR031316">
    <property type="entry name" value="FlgM_C"/>
</dbReference>
<evidence type="ECO:0000256" key="7">
    <source>
        <dbReference type="ARBA" id="ARBA00024739"/>
    </source>
</evidence>
<keyword evidence="11" id="KW-0969">Cilium</keyword>
<organism evidence="11 12">
    <name type="scientific">Candidatus Methylobacter titanis</name>
    <dbReference type="NCBI Taxonomy" id="3053457"/>
    <lineage>
        <taxon>Bacteria</taxon>
        <taxon>Pseudomonadati</taxon>
        <taxon>Pseudomonadota</taxon>
        <taxon>Gammaproteobacteria</taxon>
        <taxon>Methylococcales</taxon>
        <taxon>Methylococcaceae</taxon>
        <taxon>Methylobacter</taxon>
    </lineage>
</organism>
<dbReference type="AlphaFoldDB" id="A0AA43Q0W9"/>
<evidence type="ECO:0000256" key="1">
    <source>
        <dbReference type="ARBA" id="ARBA00005322"/>
    </source>
</evidence>
<dbReference type="Pfam" id="PF04316">
    <property type="entry name" value="FlgM"/>
    <property type="match status" value="1"/>
</dbReference>
<keyword evidence="12" id="KW-1185">Reference proteome</keyword>
<evidence type="ECO:0000259" key="10">
    <source>
        <dbReference type="Pfam" id="PF04316"/>
    </source>
</evidence>
<dbReference type="SUPFAM" id="SSF101498">
    <property type="entry name" value="Anti-sigma factor FlgM"/>
    <property type="match status" value="1"/>
</dbReference>
<keyword evidence="11" id="KW-0966">Cell projection</keyword>
<evidence type="ECO:0000256" key="8">
    <source>
        <dbReference type="ARBA" id="ARBA00030117"/>
    </source>
</evidence>
<dbReference type="EMBL" id="JAQSDF010000001">
    <property type="protein sequence ID" value="MDI1229728.1"/>
    <property type="molecule type" value="Genomic_DNA"/>
</dbReference>